<proteinExistence type="predicted"/>
<feature type="compositionally biased region" description="Basic and acidic residues" evidence="1">
    <location>
        <begin position="218"/>
        <end position="228"/>
    </location>
</feature>
<sequence>MSASLAESRAENGGSEKVSTEDNKSESSLEAQTNGSIEGTAESSLLVKTSKEPNTLEQSEQNLNSEDKLKPAEDIILSQKPIDNNPSNNESTEAKNDQEPQPSNNLEQPEKLAPATIESEIKTELAGEKLKNDQEAKETNNIKEEMKEDGEKKNIEEPKDADEKTEAEEKMEVAVKREEEGKKEKEENNEAGKGAAKQGLPKWMVHSANTPPSPSPELSEKTGVKQDETAAPIKRRGRGRRSMAEKAAEAKQQINEGEEGQSEEALSPRPRRSTRSRVDYANPDPSGDCCC</sequence>
<keyword evidence="2" id="KW-1185">Reference proteome</keyword>
<accession>A0A914LDD5</accession>
<feature type="compositionally biased region" description="Polar residues" evidence="1">
    <location>
        <begin position="28"/>
        <end position="64"/>
    </location>
</feature>
<dbReference type="AlphaFoldDB" id="A0A914LDD5"/>
<feature type="compositionally biased region" description="Basic and acidic residues" evidence="1">
    <location>
        <begin position="119"/>
        <end position="190"/>
    </location>
</feature>
<feature type="region of interest" description="Disordered" evidence="1">
    <location>
        <begin position="1"/>
        <end position="291"/>
    </location>
</feature>
<name>A0A914LDD5_MELIC</name>
<dbReference type="Proteomes" id="UP000887563">
    <property type="component" value="Unplaced"/>
</dbReference>
<feature type="compositionally biased region" description="Basic and acidic residues" evidence="1">
    <location>
        <begin position="18"/>
        <end position="27"/>
    </location>
</feature>
<feature type="compositionally biased region" description="Polar residues" evidence="1">
    <location>
        <begin position="81"/>
        <end position="91"/>
    </location>
</feature>
<evidence type="ECO:0000256" key="1">
    <source>
        <dbReference type="SAM" id="MobiDB-lite"/>
    </source>
</evidence>
<organism evidence="2 3">
    <name type="scientific">Meloidogyne incognita</name>
    <name type="common">Southern root-knot nematode worm</name>
    <name type="synonym">Oxyuris incognita</name>
    <dbReference type="NCBI Taxonomy" id="6306"/>
    <lineage>
        <taxon>Eukaryota</taxon>
        <taxon>Metazoa</taxon>
        <taxon>Ecdysozoa</taxon>
        <taxon>Nematoda</taxon>
        <taxon>Chromadorea</taxon>
        <taxon>Rhabditida</taxon>
        <taxon>Tylenchina</taxon>
        <taxon>Tylenchomorpha</taxon>
        <taxon>Tylenchoidea</taxon>
        <taxon>Meloidogynidae</taxon>
        <taxon>Meloidogyninae</taxon>
        <taxon>Meloidogyne</taxon>
        <taxon>Meloidogyne incognita group</taxon>
    </lineage>
</organism>
<reference evidence="3" key="1">
    <citation type="submission" date="2022-11" db="UniProtKB">
        <authorList>
            <consortium name="WormBaseParasite"/>
        </authorList>
    </citation>
    <scope>IDENTIFICATION</scope>
</reference>
<evidence type="ECO:0000313" key="3">
    <source>
        <dbReference type="WBParaSite" id="Minc3s00353g10823"/>
    </source>
</evidence>
<evidence type="ECO:0000313" key="2">
    <source>
        <dbReference type="Proteomes" id="UP000887563"/>
    </source>
</evidence>
<dbReference type="WBParaSite" id="Minc3s00353g10823">
    <property type="protein sequence ID" value="Minc3s00353g10823"/>
    <property type="gene ID" value="Minc3s00353g10823"/>
</dbReference>
<protein>
    <submittedName>
        <fullName evidence="3">Candidate secreted effector</fullName>
    </submittedName>
</protein>